<protein>
    <submittedName>
        <fullName evidence="2">Uncharacterized protein</fullName>
    </submittedName>
</protein>
<keyword evidence="3" id="KW-1185">Reference proteome</keyword>
<accession>A0AAV0CZK6</accession>
<proteinExistence type="predicted"/>
<feature type="compositionally biased region" description="Polar residues" evidence="1">
    <location>
        <begin position="39"/>
        <end position="58"/>
    </location>
</feature>
<organism evidence="2 3">
    <name type="scientific">Cuscuta epithymum</name>
    <dbReference type="NCBI Taxonomy" id="186058"/>
    <lineage>
        <taxon>Eukaryota</taxon>
        <taxon>Viridiplantae</taxon>
        <taxon>Streptophyta</taxon>
        <taxon>Embryophyta</taxon>
        <taxon>Tracheophyta</taxon>
        <taxon>Spermatophyta</taxon>
        <taxon>Magnoliopsida</taxon>
        <taxon>eudicotyledons</taxon>
        <taxon>Gunneridae</taxon>
        <taxon>Pentapetalae</taxon>
        <taxon>asterids</taxon>
        <taxon>lamiids</taxon>
        <taxon>Solanales</taxon>
        <taxon>Convolvulaceae</taxon>
        <taxon>Cuscuteae</taxon>
        <taxon>Cuscuta</taxon>
        <taxon>Cuscuta subgen. Cuscuta</taxon>
    </lineage>
</organism>
<feature type="region of interest" description="Disordered" evidence="1">
    <location>
        <begin position="1"/>
        <end position="58"/>
    </location>
</feature>
<name>A0AAV0CZK6_9ASTE</name>
<gene>
    <name evidence="2" type="ORF">CEPIT_LOCUS9622</name>
</gene>
<dbReference type="AlphaFoldDB" id="A0AAV0CZK6"/>
<evidence type="ECO:0000313" key="3">
    <source>
        <dbReference type="Proteomes" id="UP001152523"/>
    </source>
</evidence>
<dbReference type="EMBL" id="CAMAPF010000055">
    <property type="protein sequence ID" value="CAH9085891.1"/>
    <property type="molecule type" value="Genomic_DNA"/>
</dbReference>
<feature type="region of interest" description="Disordered" evidence="1">
    <location>
        <begin position="70"/>
        <end position="100"/>
    </location>
</feature>
<evidence type="ECO:0000313" key="2">
    <source>
        <dbReference type="EMBL" id="CAH9085891.1"/>
    </source>
</evidence>
<reference evidence="2" key="1">
    <citation type="submission" date="2022-07" db="EMBL/GenBank/DDBJ databases">
        <authorList>
            <person name="Macas J."/>
            <person name="Novak P."/>
            <person name="Neumann P."/>
        </authorList>
    </citation>
    <scope>NUCLEOTIDE SEQUENCE</scope>
</reference>
<dbReference type="Proteomes" id="UP001152523">
    <property type="component" value="Unassembled WGS sequence"/>
</dbReference>
<comment type="caution">
    <text evidence="2">The sequence shown here is derived from an EMBL/GenBank/DDBJ whole genome shotgun (WGS) entry which is preliminary data.</text>
</comment>
<evidence type="ECO:0000256" key="1">
    <source>
        <dbReference type="SAM" id="MobiDB-lite"/>
    </source>
</evidence>
<sequence length="414" mass="47109">MATFKGLGSCGQNNKPGHVNQATSGSSSRSTPSPPTSSLGRNTTRFSTPSFSHSIPSNILGSNIAKKILQTKQPPQPPPSQYSLPRGPRPNMTPLDNQQPIISQPLNHQKQSPSLPDQHHSTSHIHDDIFEDNQDVEDEIIDWKLNAYGDLKWGEKPLDPFKSISVAKFQRPNVGVNATGELINVSINNTSLKFQGIVSKQIKYNLHPAGQQWKWVPERTKELYWEQFKDVVTWDTSKYELQDIQKAFERHLKSHTYSSTMLDIRKNRPPTVNDFTWAAVQEYKRSIQFIKASESGKKNRIAGGDKCKQYGGSRAATDWAAQELRLTGEHINPFKLRDTYHPKKRKNGELIDYSSQSKVMLKVNILSHQRHKLGYLRRQKLHCRKCILSTLKWLGAIRNEFLEPEGTPKHSFNN</sequence>